<keyword evidence="2" id="KW-1185">Reference proteome</keyword>
<gene>
    <name evidence="1" type="ORF">GALMADRAFT_142210</name>
</gene>
<organism evidence="1 2">
    <name type="scientific">Galerina marginata (strain CBS 339.88)</name>
    <dbReference type="NCBI Taxonomy" id="685588"/>
    <lineage>
        <taxon>Eukaryota</taxon>
        <taxon>Fungi</taxon>
        <taxon>Dikarya</taxon>
        <taxon>Basidiomycota</taxon>
        <taxon>Agaricomycotina</taxon>
        <taxon>Agaricomycetes</taxon>
        <taxon>Agaricomycetidae</taxon>
        <taxon>Agaricales</taxon>
        <taxon>Agaricineae</taxon>
        <taxon>Strophariaceae</taxon>
        <taxon>Galerina</taxon>
    </lineage>
</organism>
<evidence type="ECO:0000313" key="1">
    <source>
        <dbReference type="EMBL" id="KDR73764.1"/>
    </source>
</evidence>
<sequence length="173" mass="19328">MKDAKICHGRGVLYGDIAEYSVHGPNRELNDWDPVEFADYVPFHDHMQVDQLFVADVPIKTLTSILATDALHTIASYHNIGTIDPQDHPASVVKLALSTHDCSNCPRFVSFWRFKGRTPLNENIEFPPTPLSVEKTHNVITACATDLLPGKCGRARMRCMRNAHTVSKFNTVA</sequence>
<dbReference type="EMBL" id="KL142385">
    <property type="protein sequence ID" value="KDR73764.1"/>
    <property type="molecule type" value="Genomic_DNA"/>
</dbReference>
<proteinExistence type="predicted"/>
<dbReference type="HOGENOM" id="CLU_1547689_0_0_1"/>
<accession>A0A067T1D6</accession>
<name>A0A067T1D6_GALM3</name>
<dbReference type="AlphaFoldDB" id="A0A067T1D6"/>
<reference evidence="2" key="1">
    <citation type="journal article" date="2014" name="Proc. Natl. Acad. Sci. U.S.A.">
        <title>Extensive sampling of basidiomycete genomes demonstrates inadequacy of the white-rot/brown-rot paradigm for wood decay fungi.</title>
        <authorList>
            <person name="Riley R."/>
            <person name="Salamov A.A."/>
            <person name="Brown D.W."/>
            <person name="Nagy L.G."/>
            <person name="Floudas D."/>
            <person name="Held B.W."/>
            <person name="Levasseur A."/>
            <person name="Lombard V."/>
            <person name="Morin E."/>
            <person name="Otillar R."/>
            <person name="Lindquist E.A."/>
            <person name="Sun H."/>
            <person name="LaButti K.M."/>
            <person name="Schmutz J."/>
            <person name="Jabbour D."/>
            <person name="Luo H."/>
            <person name="Baker S.E."/>
            <person name="Pisabarro A.G."/>
            <person name="Walton J.D."/>
            <person name="Blanchette R.A."/>
            <person name="Henrissat B."/>
            <person name="Martin F."/>
            <person name="Cullen D."/>
            <person name="Hibbett D.S."/>
            <person name="Grigoriev I.V."/>
        </authorList>
    </citation>
    <scope>NUCLEOTIDE SEQUENCE [LARGE SCALE GENOMIC DNA]</scope>
    <source>
        <strain evidence="2">CBS 339.88</strain>
    </source>
</reference>
<evidence type="ECO:0000313" key="2">
    <source>
        <dbReference type="Proteomes" id="UP000027222"/>
    </source>
</evidence>
<dbReference type="Proteomes" id="UP000027222">
    <property type="component" value="Unassembled WGS sequence"/>
</dbReference>
<protein>
    <submittedName>
        <fullName evidence="1">Uncharacterized protein</fullName>
    </submittedName>
</protein>
<dbReference type="STRING" id="685588.A0A067T1D6"/>